<dbReference type="Pfam" id="PF22664">
    <property type="entry name" value="TRI-like_N"/>
    <property type="match status" value="1"/>
</dbReference>
<dbReference type="PANTHER" id="PTHR24148">
    <property type="entry name" value="ANKYRIN REPEAT DOMAIN-CONTAINING PROTEIN 39 HOMOLOG-RELATED"/>
    <property type="match status" value="1"/>
</dbReference>
<dbReference type="InterPro" id="IPR023213">
    <property type="entry name" value="CAT-like_dom_sf"/>
</dbReference>
<organism evidence="4">
    <name type="scientific">Fusarium oxysporum (strain Fo5176)</name>
    <name type="common">Fusarium vascular wilt</name>
    <dbReference type="NCBI Taxonomy" id="660025"/>
    <lineage>
        <taxon>Eukaryota</taxon>
        <taxon>Fungi</taxon>
        <taxon>Dikarya</taxon>
        <taxon>Ascomycota</taxon>
        <taxon>Pezizomycotina</taxon>
        <taxon>Sordariomycetes</taxon>
        <taxon>Hypocreomycetidae</taxon>
        <taxon>Hypocreales</taxon>
        <taxon>Nectriaceae</taxon>
        <taxon>Fusarium</taxon>
        <taxon>Fusarium oxysporum species complex</taxon>
    </lineage>
</organism>
<dbReference type="OrthoDB" id="3548654at2759"/>
<evidence type="ECO:0000259" key="3">
    <source>
        <dbReference type="Pfam" id="PF22664"/>
    </source>
</evidence>
<dbReference type="InterPro" id="IPR010730">
    <property type="entry name" value="HET"/>
</dbReference>
<evidence type="ECO:0000313" key="4">
    <source>
        <dbReference type="EMBL" id="EGU79220.1"/>
    </source>
</evidence>
<feature type="domain" description="Trichothecene 3-O-acetyltransferase-like N-terminal" evidence="3">
    <location>
        <begin position="648"/>
        <end position="791"/>
    </location>
</feature>
<sequence>MSSQSASRREPISASEIFPSVDSQALNIPQGAPTLTYQSLTSSTSFRLLQILSNGGQDILRCRMFDADLAAQETPRYIALSYTWHEETLPKTFRPVLINDKYLNVSLNLWNFLQNYRETAGERIIWIDQICINQEDKDECVQQIGQMCEIYQRASMDLFWIGEPDEDTEAVLDLLSSLDRLETHLLESGGSHPGISALLNPIFMRSVGLPEHDAPIWASLMKFISRSAFHRAWIIQEVAVSRKPAIFCGLLMLPFDVVGRAATFLVESSWIKLFHQIYKVSGAAGFITGMMNCRVRHQEGEHQSLDLLLASTRRFKATKPVDKIFALINLAESGRKKALPPALRPDYRKSVVEVFRDVTLHLIRQGSLDILSGVEDAKFRQIHQLPSWVPDYSVHQVASILCMPPRPGSLSLYAAAAGRDVSVQHSPSDPDTLKLSAYKIDKISKICPIAEKSIYDTLEKWASMVDFSAVYPIVNGKSGSMIDAFWRTLIGNIGLGTSHYPVSEDWVYKFAAFALQAREELQLHFSSSADTQSAAVESPSLTPGIDLVVRLLQDLHHGKEGLDQDGGLYESTMHHVSWHRRMFLTNGGYLGLAHPSTQPGDEVILLSGGRVPFVVKRGSVDRPEGYSIVGEAYVHGIMDGELLSPRAYIRLWYCLPYRQTTDLDCLKQHLTAALSELSKRFPDLNGRIFLLSNPPGHLAISTNDIKDIPFKFFDQRVSFSWTYSQLKSQGFPAKAFVNDSFDLPYRLEEGGEGIPVFEVHVRLIDGGLLLGIYGHHSLLDAGRMDIIIRCFAELTKDPKKTLDITIPARLSGDSLAATHVPPVPDLNELLSCCPEYRLLSSPLGPTQFRAQVAGESPGNIGRIFVIQEQTVRDLKDKLTCTRLNDSKHQPSTFTCLAAITWAHVTNARIASLSSETSLAEDARLMISVDWRRRISTDSISPSSGNAIALPITSIDKSTILAACNEDEETGYPALVAIANSIDEAILSVDDDFVAARTALFRKVPDPRFIGLDFDLGGPLDFYLNTWRHFGTRTHWDLPGLDKQDLARGVAPDAVRRAQVGFGTGAGLVLPETDTTKFEVLITLDVEAMEDLCNSTSWQRWVAKPGL</sequence>
<proteinExistence type="predicted"/>
<comment type="caution">
    <text evidence="4">The sequence shown here is derived from an EMBL/GenBank/DDBJ whole genome shotgun (WGS) entry which is preliminary data.</text>
</comment>
<reference evidence="4" key="1">
    <citation type="journal article" date="2012" name="Mol. Plant Microbe Interact.">
        <title>A highly conserved effector in Fusarium oxysporum is required for full virulence on Arabidopsis.</title>
        <authorList>
            <person name="Thatcher L.F."/>
            <person name="Gardiner D.M."/>
            <person name="Kazan K."/>
            <person name="Manners J."/>
        </authorList>
    </citation>
    <scope>NUCLEOTIDE SEQUENCE [LARGE SCALE GENOMIC DNA]</scope>
    <source>
        <strain evidence="4">Fo5176</strain>
    </source>
</reference>
<dbReference type="PaxDb" id="5507-FOXG_10740P0"/>
<dbReference type="InterPro" id="IPR054710">
    <property type="entry name" value="Tri101-like_N"/>
</dbReference>
<dbReference type="PANTHER" id="PTHR24148:SF64">
    <property type="entry name" value="HETEROKARYON INCOMPATIBILITY DOMAIN-CONTAINING PROTEIN"/>
    <property type="match status" value="1"/>
</dbReference>
<protein>
    <submittedName>
        <fullName evidence="4">Uncharacterized protein</fullName>
    </submittedName>
</protein>
<feature type="domain" description="Heterokaryon incompatibility" evidence="2">
    <location>
        <begin position="77"/>
        <end position="237"/>
    </location>
</feature>
<keyword evidence="1" id="KW-0808">Transferase</keyword>
<dbReference type="EMBL" id="AFQF01002705">
    <property type="protein sequence ID" value="EGU79220.1"/>
    <property type="molecule type" value="Genomic_DNA"/>
</dbReference>
<evidence type="ECO:0000256" key="1">
    <source>
        <dbReference type="ARBA" id="ARBA00022679"/>
    </source>
</evidence>
<evidence type="ECO:0000259" key="2">
    <source>
        <dbReference type="Pfam" id="PF06985"/>
    </source>
</evidence>
<gene>
    <name evidence="4" type="ORF">FOXB_10251</name>
</gene>
<dbReference type="AlphaFoldDB" id="F9FV20"/>
<dbReference type="Gene3D" id="3.30.559.10">
    <property type="entry name" value="Chloramphenicol acetyltransferase-like domain"/>
    <property type="match status" value="2"/>
</dbReference>
<dbReference type="InterPro" id="IPR052895">
    <property type="entry name" value="HetReg/Transcr_Mod"/>
</dbReference>
<accession>F9FV20</accession>
<dbReference type="Pfam" id="PF26639">
    <property type="entry name" value="Het-6_barrel"/>
    <property type="match status" value="1"/>
</dbReference>
<dbReference type="Pfam" id="PF06985">
    <property type="entry name" value="HET"/>
    <property type="match status" value="1"/>
</dbReference>
<name>F9FV20_FUSOF</name>